<feature type="binding site" evidence="8">
    <location>
        <position position="170"/>
    </location>
    <ligand>
        <name>substrate</name>
    </ligand>
</feature>
<feature type="binding site" evidence="8">
    <location>
        <position position="65"/>
    </location>
    <ligand>
        <name>substrate</name>
    </ligand>
</feature>
<evidence type="ECO:0000313" key="11">
    <source>
        <dbReference type="Proteomes" id="UP000324550"/>
    </source>
</evidence>
<dbReference type="HAMAP" id="MF_00197">
    <property type="entry name" value="DAP_epimerase"/>
    <property type="match status" value="1"/>
</dbReference>
<evidence type="ECO:0000256" key="3">
    <source>
        <dbReference type="ARBA" id="ARBA00013080"/>
    </source>
</evidence>
<dbReference type="InterPro" id="IPR001653">
    <property type="entry name" value="DAP_epimerase_DapF"/>
</dbReference>
<dbReference type="GO" id="GO:0005829">
    <property type="term" value="C:cytosol"/>
    <property type="evidence" value="ECO:0007669"/>
    <property type="project" value="TreeGrafter"/>
</dbReference>
<comment type="subunit">
    <text evidence="8">Homodimer.</text>
</comment>
<gene>
    <name evidence="8" type="primary">dapF</name>
    <name evidence="10" type="ORF">FVF61_04865</name>
</gene>
<dbReference type="GO" id="GO:0009089">
    <property type="term" value="P:lysine biosynthetic process via diaminopimelate"/>
    <property type="evidence" value="ECO:0007669"/>
    <property type="project" value="UniProtKB-UniRule"/>
</dbReference>
<organism evidence="10 11">
    <name type="scientific">Formosa maritima</name>
    <dbReference type="NCBI Taxonomy" id="2592046"/>
    <lineage>
        <taxon>Bacteria</taxon>
        <taxon>Pseudomonadati</taxon>
        <taxon>Bacteroidota</taxon>
        <taxon>Flavobacteriia</taxon>
        <taxon>Flavobacteriales</taxon>
        <taxon>Flavobacteriaceae</taxon>
        <taxon>Formosa</taxon>
    </lineage>
</organism>
<keyword evidence="5 8" id="KW-0457">Lysine biosynthesis</keyword>
<feature type="site" description="Could be important to modulate the pK values of the two catalytic cysteine residues" evidence="8">
    <location>
        <position position="138"/>
    </location>
</feature>
<dbReference type="UniPathway" id="UPA00034">
    <property type="reaction ID" value="UER00025"/>
</dbReference>
<accession>A0A5D0GI48</accession>
<comment type="similarity">
    <text evidence="2 8">Belongs to the diaminopimelate epimerase family.</text>
</comment>
<dbReference type="EMBL" id="VSFC01000023">
    <property type="protein sequence ID" value="TYA57242.1"/>
    <property type="molecule type" value="Genomic_DNA"/>
</dbReference>
<dbReference type="NCBIfam" id="TIGR00652">
    <property type="entry name" value="DapF"/>
    <property type="match status" value="1"/>
</dbReference>
<evidence type="ECO:0000256" key="4">
    <source>
        <dbReference type="ARBA" id="ARBA00022605"/>
    </source>
</evidence>
<comment type="pathway">
    <text evidence="1 8">Amino-acid biosynthesis; L-lysine biosynthesis via DAP pathway; DL-2,6-diaminopimelate from LL-2,6-diaminopimelate: step 1/1.</text>
</comment>
<comment type="subcellular location">
    <subcellularLocation>
        <location evidence="8">Cytoplasm</location>
    </subcellularLocation>
</comment>
<dbReference type="PROSITE" id="PS01326">
    <property type="entry name" value="DAP_EPIMERASE"/>
    <property type="match status" value="1"/>
</dbReference>
<evidence type="ECO:0000256" key="6">
    <source>
        <dbReference type="ARBA" id="ARBA00023235"/>
    </source>
</evidence>
<dbReference type="SUPFAM" id="SSF54506">
    <property type="entry name" value="Diaminopimelate epimerase-like"/>
    <property type="match status" value="2"/>
</dbReference>
<dbReference type="PANTHER" id="PTHR31689">
    <property type="entry name" value="DIAMINOPIMELATE EPIMERASE, CHLOROPLASTIC"/>
    <property type="match status" value="1"/>
</dbReference>
<keyword evidence="4 8" id="KW-0028">Amino-acid biosynthesis</keyword>
<evidence type="ECO:0000256" key="5">
    <source>
        <dbReference type="ARBA" id="ARBA00023154"/>
    </source>
</evidence>
<dbReference type="AlphaFoldDB" id="A0A5D0GI48"/>
<dbReference type="Pfam" id="PF01678">
    <property type="entry name" value="DAP_epimerase"/>
    <property type="match status" value="2"/>
</dbReference>
<sequence length="259" mass="28949">MKLTFYKYQGTGNDFVMIDNRQQIFDKNNTKLVAELCDRRFGIGADGLILLENHPKLDFKMVYYNADGNESSMCGNGGRCITAFAKQLGIIKNKASFEAIDGLHHAIVENDIIKLQMQDVVSVENHQDHVFLNTGSPHHVQLESNLKELAIKEVGPKIRYGQPYNEAGANVNFVNKLSENIFQVRTYERGVEDETLSCGTGVTAVAIAMFEIGETKSNLVTLQTEGGKLQVTFEKQNDIFRNIWLIGPAIHVYKGTITC</sequence>
<dbReference type="Gene3D" id="3.10.310.10">
    <property type="entry name" value="Diaminopimelate Epimerase, Chain A, domain 1"/>
    <property type="match status" value="2"/>
</dbReference>
<dbReference type="GO" id="GO:0008837">
    <property type="term" value="F:diaminopimelate epimerase activity"/>
    <property type="evidence" value="ECO:0007669"/>
    <property type="project" value="UniProtKB-UniRule"/>
</dbReference>
<feature type="active site" description="Proton acceptor" evidence="8">
    <location>
        <position position="198"/>
    </location>
</feature>
<evidence type="ECO:0000256" key="9">
    <source>
        <dbReference type="PROSITE-ProRule" id="PRU10125"/>
    </source>
</evidence>
<evidence type="ECO:0000256" key="7">
    <source>
        <dbReference type="ARBA" id="ARBA00051712"/>
    </source>
</evidence>
<dbReference type="RefSeq" id="WP_148453952.1">
    <property type="nucleotide sequence ID" value="NZ_VSFC01000023.1"/>
</dbReference>
<evidence type="ECO:0000256" key="1">
    <source>
        <dbReference type="ARBA" id="ARBA00005196"/>
    </source>
</evidence>
<dbReference type="InterPro" id="IPR018510">
    <property type="entry name" value="DAP_epimerase_AS"/>
</dbReference>
<dbReference type="OrthoDB" id="9805408at2"/>
<evidence type="ECO:0000313" key="10">
    <source>
        <dbReference type="EMBL" id="TYA57242.1"/>
    </source>
</evidence>
<dbReference type="Proteomes" id="UP000324550">
    <property type="component" value="Unassembled WGS sequence"/>
</dbReference>
<protein>
    <recommendedName>
        <fullName evidence="3 8">Diaminopimelate epimerase</fullName>
        <shortName evidence="8">DAP epimerase</shortName>
        <ecNumber evidence="3 8">5.1.1.7</ecNumber>
    </recommendedName>
    <alternativeName>
        <fullName evidence="8">PLP-independent amino acid racemase</fullName>
    </alternativeName>
</protein>
<comment type="caution">
    <text evidence="10">The sequence shown here is derived from an EMBL/GenBank/DDBJ whole genome shotgun (WGS) entry which is preliminary data.</text>
</comment>
<name>A0A5D0GI48_9FLAO</name>
<comment type="caution">
    <text evidence="8">Lacks conserved residue(s) required for the propagation of feature annotation.</text>
</comment>
<proteinExistence type="inferred from homology"/>
<feature type="binding site" evidence="8">
    <location>
        <position position="13"/>
    </location>
    <ligand>
        <name>substrate</name>
    </ligand>
</feature>
<feature type="binding site" evidence="8">
    <location>
        <begin position="199"/>
        <end position="200"/>
    </location>
    <ligand>
        <name>substrate</name>
    </ligand>
</feature>
<comment type="function">
    <text evidence="8">Catalyzes the stereoinversion of LL-2,6-diaminopimelate (L,L-DAP) to meso-diaminopimelate (meso-DAP), a precursor of L-lysine and an essential component of the bacterial peptidoglycan.</text>
</comment>
<keyword evidence="6 8" id="KW-0413">Isomerase</keyword>
<reference evidence="10 11" key="1">
    <citation type="submission" date="2019-08" db="EMBL/GenBank/DDBJ databases">
        <title>Formosa sediminis sp. nov., isolated from marine sediment.</title>
        <authorList>
            <person name="Cao W.R."/>
        </authorList>
    </citation>
    <scope>NUCLEOTIDE SEQUENCE [LARGE SCALE GENOMIC DNA]</scope>
    <source>
        <strain evidence="10 11">1494</strain>
    </source>
</reference>
<feature type="site" description="Could be important to modulate the pK values of the two catalytic cysteine residues" evidence="8">
    <location>
        <position position="188"/>
    </location>
</feature>
<evidence type="ECO:0000256" key="2">
    <source>
        <dbReference type="ARBA" id="ARBA00010219"/>
    </source>
</evidence>
<feature type="active site" evidence="9">
    <location>
        <position position="74"/>
    </location>
</feature>
<dbReference type="EC" id="5.1.1.7" evidence="3 8"/>
<feature type="binding site" evidence="8">
    <location>
        <begin position="75"/>
        <end position="76"/>
    </location>
    <ligand>
        <name>substrate</name>
    </ligand>
</feature>
<comment type="catalytic activity">
    <reaction evidence="7 8">
        <text>(2S,6S)-2,6-diaminopimelate = meso-2,6-diaminopimelate</text>
        <dbReference type="Rhea" id="RHEA:15393"/>
        <dbReference type="ChEBI" id="CHEBI:57609"/>
        <dbReference type="ChEBI" id="CHEBI:57791"/>
        <dbReference type="EC" id="5.1.1.7"/>
    </reaction>
</comment>
<feature type="active site" description="Proton donor" evidence="8">
    <location>
        <position position="74"/>
    </location>
</feature>
<feature type="binding site" evidence="8">
    <location>
        <begin position="188"/>
        <end position="189"/>
    </location>
    <ligand>
        <name>substrate</name>
    </ligand>
</feature>
<keyword evidence="11" id="KW-1185">Reference proteome</keyword>
<keyword evidence="8" id="KW-0963">Cytoplasm</keyword>
<evidence type="ECO:0000256" key="8">
    <source>
        <dbReference type="HAMAP-Rule" id="MF_00197"/>
    </source>
</evidence>
<dbReference type="PANTHER" id="PTHR31689:SF0">
    <property type="entry name" value="DIAMINOPIMELATE EPIMERASE"/>
    <property type="match status" value="1"/>
</dbReference>